<name>A0A345AW70_9CAUD</name>
<gene>
    <name evidence="1" type="primary">gp26</name>
    <name evidence="1" type="ORF">S-TIM4_ORF_17</name>
</gene>
<accession>A0A345AW70</accession>
<reference evidence="1 2" key="1">
    <citation type="journal article" date="2011" name="Nature">
        <title>Genomic island variability facilitates Prochlorococcus-virus coexistence.</title>
        <authorList>
            <person name="Avrani S."/>
            <person name="Wurtzel O."/>
            <person name="Sharon I."/>
            <person name="Sorek R."/>
            <person name="Lindell D."/>
        </authorList>
    </citation>
    <scope>NUCLEOTIDE SEQUENCE [LARGE SCALE GENOMIC DNA]</scope>
</reference>
<dbReference type="KEGG" id="vg:54997132"/>
<proteinExistence type="predicted"/>
<dbReference type="Proteomes" id="UP000257501">
    <property type="component" value="Segment"/>
</dbReference>
<keyword evidence="2" id="KW-1185">Reference proteome</keyword>
<dbReference type="RefSeq" id="YP_009806274.1">
    <property type="nucleotide sequence ID" value="NC_048015.1"/>
</dbReference>
<evidence type="ECO:0000313" key="1">
    <source>
        <dbReference type="EMBL" id="AXF41153.1"/>
    </source>
</evidence>
<dbReference type="InterPro" id="IPR024364">
    <property type="entry name" value="Baseplate_phage_T4-like"/>
</dbReference>
<protein>
    <submittedName>
        <fullName evidence="1">Baseplate hub subunit</fullName>
    </submittedName>
</protein>
<dbReference type="EMBL" id="MH512890">
    <property type="protein sequence ID" value="AXF41153.1"/>
    <property type="molecule type" value="Genomic_DNA"/>
</dbReference>
<sequence>MALPKLNVPKYKMKLPSDGRTVNYRPFLVKEEKLLLLATQSQDQEQLIVAIKDIMAACTDIKDIDKLATFDIEYLFLQIRTKSVGETVKVSLTCPDDGETTVEVDIPLDEIKVKKTRGHKTDLKITDEVTVTMGYPSLDTFVSMNFVGDGSEVGVDQVFEMAGSCIKTISDPEQVYDCQDVPKKEIQDFFEGMDTKQFQMVQDFFETMPKLTHTVKVTNPNTGVESDVILEGLASFFG</sequence>
<evidence type="ECO:0000313" key="2">
    <source>
        <dbReference type="Proteomes" id="UP000257501"/>
    </source>
</evidence>
<organism evidence="1 2">
    <name type="scientific">Cyanophage S-TIM4</name>
    <dbReference type="NCBI Taxonomy" id="1048189"/>
    <lineage>
        <taxon>Viruses</taxon>
        <taxon>Duplodnaviria</taxon>
        <taxon>Heunggongvirae</taxon>
        <taxon>Uroviricota</taxon>
        <taxon>Caudoviricetes</taxon>
        <taxon>Pantevenvirales</taxon>
        <taxon>Kyanoviridae</taxon>
        <taxon>Thaumasvirus</taxon>
        <taxon>Thaumasvirus stim4</taxon>
    </lineage>
</organism>
<dbReference type="GeneID" id="54997132"/>
<dbReference type="Pfam" id="PF12322">
    <property type="entry name" value="T4_baseplate"/>
    <property type="match status" value="1"/>
</dbReference>